<sequence length="48" mass="5658">MYQDKEKRQMKTTQSGITRLHNSLSVSTYSRTKKLEPKDTTVLKSLWL</sequence>
<accession>A0A0A9FFN3</accession>
<evidence type="ECO:0000313" key="1">
    <source>
        <dbReference type="EMBL" id="JAE11870.1"/>
    </source>
</evidence>
<dbReference type="EMBL" id="GBRH01186026">
    <property type="protein sequence ID" value="JAE11870.1"/>
    <property type="molecule type" value="Transcribed_RNA"/>
</dbReference>
<protein>
    <submittedName>
        <fullName evidence="1">Uncharacterized protein</fullName>
    </submittedName>
</protein>
<organism evidence="1">
    <name type="scientific">Arundo donax</name>
    <name type="common">Giant reed</name>
    <name type="synonym">Donax arundinaceus</name>
    <dbReference type="NCBI Taxonomy" id="35708"/>
    <lineage>
        <taxon>Eukaryota</taxon>
        <taxon>Viridiplantae</taxon>
        <taxon>Streptophyta</taxon>
        <taxon>Embryophyta</taxon>
        <taxon>Tracheophyta</taxon>
        <taxon>Spermatophyta</taxon>
        <taxon>Magnoliopsida</taxon>
        <taxon>Liliopsida</taxon>
        <taxon>Poales</taxon>
        <taxon>Poaceae</taxon>
        <taxon>PACMAD clade</taxon>
        <taxon>Arundinoideae</taxon>
        <taxon>Arundineae</taxon>
        <taxon>Arundo</taxon>
    </lineage>
</organism>
<proteinExistence type="predicted"/>
<reference evidence="1" key="2">
    <citation type="journal article" date="2015" name="Data Brief">
        <title>Shoot transcriptome of the giant reed, Arundo donax.</title>
        <authorList>
            <person name="Barrero R.A."/>
            <person name="Guerrero F.D."/>
            <person name="Moolhuijzen P."/>
            <person name="Goolsby J.A."/>
            <person name="Tidwell J."/>
            <person name="Bellgard S.E."/>
            <person name="Bellgard M.I."/>
        </authorList>
    </citation>
    <scope>NUCLEOTIDE SEQUENCE</scope>
    <source>
        <tissue evidence="1">Shoot tissue taken approximately 20 cm above the soil surface</tissue>
    </source>
</reference>
<reference evidence="1" key="1">
    <citation type="submission" date="2014-09" db="EMBL/GenBank/DDBJ databases">
        <authorList>
            <person name="Magalhaes I.L.F."/>
            <person name="Oliveira U."/>
            <person name="Santos F.R."/>
            <person name="Vidigal T.H.D.A."/>
            <person name="Brescovit A.D."/>
            <person name="Santos A.J."/>
        </authorList>
    </citation>
    <scope>NUCLEOTIDE SEQUENCE</scope>
    <source>
        <tissue evidence="1">Shoot tissue taken approximately 20 cm above the soil surface</tissue>
    </source>
</reference>
<name>A0A0A9FFN3_ARUDO</name>
<dbReference type="AlphaFoldDB" id="A0A0A9FFN3"/>